<keyword evidence="1" id="KW-0175">Coiled coil</keyword>
<comment type="caution">
    <text evidence="3">The sequence shown here is derived from an EMBL/GenBank/DDBJ whole genome shotgun (WGS) entry which is preliminary data.</text>
</comment>
<evidence type="ECO:0000256" key="2">
    <source>
        <dbReference type="SAM" id="MobiDB-lite"/>
    </source>
</evidence>
<gene>
    <name evidence="3" type="ORF">CEUSTIGMA_g4331.t1</name>
</gene>
<evidence type="ECO:0000313" key="3">
    <source>
        <dbReference type="EMBL" id="GAX76885.1"/>
    </source>
</evidence>
<dbReference type="EMBL" id="BEGY01000020">
    <property type="protein sequence ID" value="GAX76885.1"/>
    <property type="molecule type" value="Genomic_DNA"/>
</dbReference>
<proteinExistence type="predicted"/>
<feature type="coiled-coil region" evidence="1">
    <location>
        <begin position="1019"/>
        <end position="1095"/>
    </location>
</feature>
<dbReference type="PANTHER" id="PTHR34894">
    <property type="entry name" value="SAM-DEPENDENT METHYLTRANSFERASE RSMI, CONSERVED SITE"/>
    <property type="match status" value="1"/>
</dbReference>
<dbReference type="Gene3D" id="1.20.5.340">
    <property type="match status" value="1"/>
</dbReference>
<feature type="region of interest" description="Disordered" evidence="2">
    <location>
        <begin position="1663"/>
        <end position="1705"/>
    </location>
</feature>
<dbReference type="SUPFAM" id="SSF57997">
    <property type="entry name" value="Tropomyosin"/>
    <property type="match status" value="1"/>
</dbReference>
<evidence type="ECO:0000313" key="4">
    <source>
        <dbReference type="Proteomes" id="UP000232323"/>
    </source>
</evidence>
<keyword evidence="4" id="KW-1185">Reference proteome</keyword>
<evidence type="ECO:0000256" key="1">
    <source>
        <dbReference type="SAM" id="Coils"/>
    </source>
</evidence>
<name>A0A250X1E7_9CHLO</name>
<accession>A0A250X1E7</accession>
<dbReference type="OrthoDB" id="547250at2759"/>
<feature type="compositionally biased region" description="Low complexity" evidence="2">
    <location>
        <begin position="1673"/>
        <end position="1705"/>
    </location>
</feature>
<reference evidence="3 4" key="1">
    <citation type="submission" date="2017-08" db="EMBL/GenBank/DDBJ databases">
        <title>Acidophilic green algal genome provides insights into adaptation to an acidic environment.</title>
        <authorList>
            <person name="Hirooka S."/>
            <person name="Hirose Y."/>
            <person name="Kanesaki Y."/>
            <person name="Higuchi S."/>
            <person name="Fujiwara T."/>
            <person name="Onuma R."/>
            <person name="Era A."/>
            <person name="Ohbayashi R."/>
            <person name="Uzuka A."/>
            <person name="Nozaki H."/>
            <person name="Yoshikawa H."/>
            <person name="Miyagishima S.Y."/>
        </authorList>
    </citation>
    <scope>NUCLEOTIDE SEQUENCE [LARGE SCALE GENOMIC DNA]</scope>
    <source>
        <strain evidence="3 4">NIES-2499</strain>
    </source>
</reference>
<organism evidence="3 4">
    <name type="scientific">Chlamydomonas eustigma</name>
    <dbReference type="NCBI Taxonomy" id="1157962"/>
    <lineage>
        <taxon>Eukaryota</taxon>
        <taxon>Viridiplantae</taxon>
        <taxon>Chlorophyta</taxon>
        <taxon>core chlorophytes</taxon>
        <taxon>Chlorophyceae</taxon>
        <taxon>CS clade</taxon>
        <taxon>Chlamydomonadales</taxon>
        <taxon>Chlamydomonadaceae</taxon>
        <taxon>Chlamydomonas</taxon>
    </lineage>
</organism>
<feature type="region of interest" description="Disordered" evidence="2">
    <location>
        <begin position="1"/>
        <end position="35"/>
    </location>
</feature>
<sequence length="1705" mass="192019">MTQTVMTNKGPVPRSGRNRVLKEEGDQPFSLFGGDANREPTVQDHIKSVNSSFTLPPLGKGSKAVEQLSNIQGDVFGGESPVRRSRKKSMLAYADGGASKSIIQASVEVSHREQELTLARENHRSLGRGLLELWVNQVLDPGSTDLTGRTEPLNIDSSLLRGLRAFGLTRVELRGAGVTDDGIDRLYRGLYVYTIGFFDIMQEVLHHSEFRVEILSNVWRAFLAISESALKVAFKSEYLQLFQAQQVTASELLVAQEALAEAKLDSYNTEKALAWLTAAHAEERALRVSIKAEMVDLKNQLDLEQRAHQSAIHKYVSAVEELGRLQVVAETRDAKLVESALAHADVIQQRDDFKAQIDALEQRCAHVFDTIEEAYQALLLDEALTCPEELKEAAKPSGLLGIKAKSQAVKLMTEQLHVKWRLQTQDLRETTQSLFDARDQLRSANEKLFSSQEVAEADAKKIAVLEKHLSSATERADRLQRNLKSTTDTLEETEKQRAAAQDEADRLRAHVEGLEATLKNLSGDRDELQAAKTLLEDSLASQDILVIQLQSSLARALDQVSQLSLGMSIAMKSVHVNQLARRALNQALSKERAGTAKLEKEVELGQRTIRVLEGKLKDMEHESHLMIGQIQSLSLEVRASGGALESLRVGYETAIEEVTDCRAKIETLEMDLRRAQQELELKIRAAEQADELLQEEKAEVMRLYESLQEQERQMAQNSEERASMAKQMERMQQEIRLSDERGKRKEDMLQLEINRVLGEVRLERTKVAGLEMELEEKRRELENVKDLLHRKREKKRSWKALHGESTAQCQHLKALLDEKTEAVERLTTRLLHMDVDLAILIADRGRPSPMYGKLQPVDDEDDNYLGTPATPPTPDIPDHFLSEAQRAKKQQAAEMTGSDGDMMFVYEMWDELNRQSLALQSDLVAENSTLDAAKRAYEKSRATFYANPTDPTLKQRMISKEEDLSEVRKKRRVIEDRMNEIADYCRALQAKLRHYEHGKERKRLREIEHRANTRDITMRSELSVRVDEAEARARELQELLTKQKVAYDMLQAMRSNLDGELQQQENELHEISMKLQKITAEKMDTEGQLRQAKTTISYLESEIAARTEDMLKLQSQLETSNDSVTAVRKEMAAAVLTLEGAIRRQAADLQEERAAQLAAAEKERQVVQSKLELTTSQLEVMTGLKVTFEGHLESVVRAYLASIEIADPPKFLAHVQAGEKLLPLFKSALPTVPAVSIPSNFSSLSPFSTKYIGSSAADQTSLSDPLIDFLMPSFENVLFMISQIYVEKMKRDLSTEEALLGGEPGPRCSLDLAMYEYFVARYGARQSAEMHLAAFIKSVQRCKHQHAKIRMFARLLGLDEDLGQLPATAVDFYIALLNRIHARAGPLTSEAVEGISAVKCRVVAKACRDMLRASYTNLNEEAGNITEMLRAQIMGLEESQIDLESSLEVAFKCWCKQYKLDFDAILEVYDREFEAKDVPSPVQFVAFLHKLDAPKADNTSQHHVISMYRQAVMAGGPQPTGLMGKFFASAVLDQGFVGSALHLHQKMEPVQAWPPYDEFRLLQESWKTVRPLVETQLLFLDENQGIQSDVPEYLLKYKALELALEAHSDASAAWEEYRKVMTLYQRYRKTVERIMPFSPEAFKDAGIRFNTKFMIKAAQPEEMSEQPLLAENTGSLSSLGTSSSDVGGDSAPSSKKYISYVKKKS</sequence>
<feature type="coiled-coil region" evidence="1">
    <location>
        <begin position="651"/>
        <end position="829"/>
    </location>
</feature>
<feature type="coiled-coil region" evidence="1">
    <location>
        <begin position="427"/>
        <end position="538"/>
    </location>
</feature>
<dbReference type="PANTHER" id="PTHR34894:SF5">
    <property type="entry name" value="EF-HAND DOMAIN-CONTAINING PROTEIN"/>
    <property type="match status" value="1"/>
</dbReference>
<protein>
    <submittedName>
        <fullName evidence="3">Uncharacterized protein</fullName>
    </submittedName>
</protein>
<dbReference type="STRING" id="1157962.A0A250X1E7"/>
<dbReference type="Proteomes" id="UP000232323">
    <property type="component" value="Unassembled WGS sequence"/>
</dbReference>